<dbReference type="Proteomes" id="UP000276133">
    <property type="component" value="Unassembled WGS sequence"/>
</dbReference>
<proteinExistence type="predicted"/>
<evidence type="ECO:0000313" key="1">
    <source>
        <dbReference type="EMBL" id="RMZ93108.1"/>
    </source>
</evidence>
<protein>
    <submittedName>
        <fullName evidence="1">Uncharacterized protein</fullName>
    </submittedName>
</protein>
<reference evidence="1 2" key="1">
    <citation type="journal article" date="2018" name="Sci. Rep.">
        <title>Genomic signatures of local adaptation to the degree of environmental predictability in rotifers.</title>
        <authorList>
            <person name="Franch-Gras L."/>
            <person name="Hahn C."/>
            <person name="Garcia-Roger E.M."/>
            <person name="Carmona M.J."/>
            <person name="Serra M."/>
            <person name="Gomez A."/>
        </authorList>
    </citation>
    <scope>NUCLEOTIDE SEQUENCE [LARGE SCALE GENOMIC DNA]</scope>
    <source>
        <strain evidence="1">HYR1</strain>
    </source>
</reference>
<gene>
    <name evidence="1" type="ORF">BpHYR1_049444</name>
</gene>
<keyword evidence="2" id="KW-1185">Reference proteome</keyword>
<comment type="caution">
    <text evidence="1">The sequence shown here is derived from an EMBL/GenBank/DDBJ whole genome shotgun (WGS) entry which is preliminary data.</text>
</comment>
<sequence length="62" mass="7051">MTTELDLPKDILDLEDWSALGQGTSNVVDYQIKMHNYICALCSTVKKQSAEITDLRKRVHTL</sequence>
<dbReference type="EMBL" id="REGN01014069">
    <property type="protein sequence ID" value="RMZ93108.1"/>
    <property type="molecule type" value="Genomic_DNA"/>
</dbReference>
<dbReference type="AlphaFoldDB" id="A0A3M7P229"/>
<organism evidence="1 2">
    <name type="scientific">Brachionus plicatilis</name>
    <name type="common">Marine rotifer</name>
    <name type="synonym">Brachionus muelleri</name>
    <dbReference type="NCBI Taxonomy" id="10195"/>
    <lineage>
        <taxon>Eukaryota</taxon>
        <taxon>Metazoa</taxon>
        <taxon>Spiralia</taxon>
        <taxon>Gnathifera</taxon>
        <taxon>Rotifera</taxon>
        <taxon>Eurotatoria</taxon>
        <taxon>Monogononta</taxon>
        <taxon>Pseudotrocha</taxon>
        <taxon>Ploima</taxon>
        <taxon>Brachionidae</taxon>
        <taxon>Brachionus</taxon>
    </lineage>
</organism>
<name>A0A3M7P229_BRAPC</name>
<accession>A0A3M7P229</accession>
<evidence type="ECO:0000313" key="2">
    <source>
        <dbReference type="Proteomes" id="UP000276133"/>
    </source>
</evidence>